<gene>
    <name evidence="1" type="primary">RvY_11228-1</name>
    <name evidence="1" type="synonym">RvY_11228.1</name>
    <name evidence="1" type="ORF">RvY_11228</name>
</gene>
<accession>A0A1D1VHU3</accession>
<dbReference type="AlphaFoldDB" id="A0A1D1VHU3"/>
<dbReference type="Proteomes" id="UP000186922">
    <property type="component" value="Unassembled WGS sequence"/>
</dbReference>
<name>A0A1D1VHU3_RAMVA</name>
<dbReference type="EMBL" id="BDGG01000006">
    <property type="protein sequence ID" value="GAV00366.1"/>
    <property type="molecule type" value="Genomic_DNA"/>
</dbReference>
<organism evidence="1 2">
    <name type="scientific">Ramazzottius varieornatus</name>
    <name type="common">Water bear</name>
    <name type="synonym">Tardigrade</name>
    <dbReference type="NCBI Taxonomy" id="947166"/>
    <lineage>
        <taxon>Eukaryota</taxon>
        <taxon>Metazoa</taxon>
        <taxon>Ecdysozoa</taxon>
        <taxon>Tardigrada</taxon>
        <taxon>Eutardigrada</taxon>
        <taxon>Parachela</taxon>
        <taxon>Hypsibioidea</taxon>
        <taxon>Ramazzottiidae</taxon>
        <taxon>Ramazzottius</taxon>
    </lineage>
</organism>
<evidence type="ECO:0000313" key="1">
    <source>
        <dbReference type="EMBL" id="GAV00366.1"/>
    </source>
</evidence>
<comment type="caution">
    <text evidence="1">The sequence shown here is derived from an EMBL/GenBank/DDBJ whole genome shotgun (WGS) entry which is preliminary data.</text>
</comment>
<proteinExistence type="predicted"/>
<protein>
    <submittedName>
        <fullName evidence="1">Uncharacterized protein</fullName>
    </submittedName>
</protein>
<keyword evidence="2" id="KW-1185">Reference proteome</keyword>
<evidence type="ECO:0000313" key="2">
    <source>
        <dbReference type="Proteomes" id="UP000186922"/>
    </source>
</evidence>
<sequence>MAVWNGGIPIWKTIKAGENFGISRAFYLHSCVWSGANQY</sequence>
<reference evidence="1 2" key="1">
    <citation type="journal article" date="2016" name="Nat. Commun.">
        <title>Extremotolerant tardigrade genome and improved radiotolerance of human cultured cells by tardigrade-unique protein.</title>
        <authorList>
            <person name="Hashimoto T."/>
            <person name="Horikawa D.D."/>
            <person name="Saito Y."/>
            <person name="Kuwahara H."/>
            <person name="Kozuka-Hata H."/>
            <person name="Shin-I T."/>
            <person name="Minakuchi Y."/>
            <person name="Ohishi K."/>
            <person name="Motoyama A."/>
            <person name="Aizu T."/>
            <person name="Enomoto A."/>
            <person name="Kondo K."/>
            <person name="Tanaka S."/>
            <person name="Hara Y."/>
            <person name="Koshikawa S."/>
            <person name="Sagara H."/>
            <person name="Miura T."/>
            <person name="Yokobori S."/>
            <person name="Miyagawa K."/>
            <person name="Suzuki Y."/>
            <person name="Kubo T."/>
            <person name="Oyama M."/>
            <person name="Kohara Y."/>
            <person name="Fujiyama A."/>
            <person name="Arakawa K."/>
            <person name="Katayama T."/>
            <person name="Toyoda A."/>
            <person name="Kunieda T."/>
        </authorList>
    </citation>
    <scope>NUCLEOTIDE SEQUENCE [LARGE SCALE GENOMIC DNA]</scope>
    <source>
        <strain evidence="1 2">YOKOZUNA-1</strain>
    </source>
</reference>